<dbReference type="Proteomes" id="UP001217089">
    <property type="component" value="Unassembled WGS sequence"/>
</dbReference>
<evidence type="ECO:0000256" key="2">
    <source>
        <dbReference type="ARBA" id="ARBA00022588"/>
    </source>
</evidence>
<evidence type="ECO:0000256" key="5">
    <source>
        <dbReference type="ARBA" id="ARBA00023198"/>
    </source>
</evidence>
<dbReference type="PANTHER" id="PTHR16461">
    <property type="entry name" value="TOLL-INTERACTING PROTEIN"/>
    <property type="match status" value="1"/>
</dbReference>
<dbReference type="PANTHER" id="PTHR16461:SF5">
    <property type="entry name" value="TOLL-INTERACTING PROTEIN"/>
    <property type="match status" value="1"/>
</dbReference>
<keyword evidence="2" id="KW-0399">Innate immunity</keyword>
<dbReference type="SUPFAM" id="SSF46934">
    <property type="entry name" value="UBA-like"/>
    <property type="match status" value="1"/>
</dbReference>
<dbReference type="SMART" id="SM00239">
    <property type="entry name" value="C2"/>
    <property type="match status" value="1"/>
</dbReference>
<evidence type="ECO:0000313" key="9">
    <source>
        <dbReference type="Proteomes" id="UP001217089"/>
    </source>
</evidence>
<sequence length="263" mass="29520">MATTENQNSTSSNRRAQVMVGELPEDFLRVPTSAQQQQVIADERVAQILQAQQAAGVIGGVPTNIAGRLTISIVQAKLTKNYGLTKMDPYCRIRLGHSVFETPTAYNGAKNPRWGKDVNIYLPTGVDCMYLEIFDERAFAMDDRIAWSYITIPQAVLNGETPVESLPQSRLMYSQPLYMQTVPTMYYPQMTTVGGVPIYPAQQPVPQPQQQQQPQRPMYTEEDLQQVKELFPNMEDEVIKSVLEANRGNKDATINSLLQMNSD</sequence>
<keyword evidence="9" id="KW-1185">Reference proteome</keyword>
<dbReference type="InterPro" id="IPR000008">
    <property type="entry name" value="C2_dom"/>
</dbReference>
<dbReference type="InterPro" id="IPR009060">
    <property type="entry name" value="UBA-like_sf"/>
</dbReference>
<protein>
    <recommendedName>
        <fullName evidence="10">Toll-interacting protein</fullName>
    </recommendedName>
</protein>
<comment type="caution">
    <text evidence="8">The sequence shown here is derived from an EMBL/GenBank/DDBJ whole genome shotgun (WGS) entry which is preliminary data.</text>
</comment>
<evidence type="ECO:0000259" key="7">
    <source>
        <dbReference type="PROSITE" id="PS51140"/>
    </source>
</evidence>
<organism evidence="8 9">
    <name type="scientific">Tegillarca granosa</name>
    <name type="common">Malaysian cockle</name>
    <name type="synonym">Anadara granosa</name>
    <dbReference type="NCBI Taxonomy" id="220873"/>
    <lineage>
        <taxon>Eukaryota</taxon>
        <taxon>Metazoa</taxon>
        <taxon>Spiralia</taxon>
        <taxon>Lophotrochozoa</taxon>
        <taxon>Mollusca</taxon>
        <taxon>Bivalvia</taxon>
        <taxon>Autobranchia</taxon>
        <taxon>Pteriomorphia</taxon>
        <taxon>Arcoida</taxon>
        <taxon>Arcoidea</taxon>
        <taxon>Arcidae</taxon>
        <taxon>Tegillarca</taxon>
    </lineage>
</organism>
<comment type="similarity">
    <text evidence="1">Belongs to the tollip family.</text>
</comment>
<proteinExistence type="inferred from homology"/>
<evidence type="ECO:0000259" key="6">
    <source>
        <dbReference type="PROSITE" id="PS50004"/>
    </source>
</evidence>
<dbReference type="PROSITE" id="PS50004">
    <property type="entry name" value="C2"/>
    <property type="match status" value="1"/>
</dbReference>
<evidence type="ECO:0000313" key="8">
    <source>
        <dbReference type="EMBL" id="KAJ8315868.1"/>
    </source>
</evidence>
<name>A0ABQ9FJH8_TEGGR</name>
<dbReference type="InterPro" id="IPR035892">
    <property type="entry name" value="C2_domain_sf"/>
</dbReference>
<evidence type="ECO:0000256" key="3">
    <source>
        <dbReference type="ARBA" id="ARBA00022859"/>
    </source>
</evidence>
<reference evidence="8 9" key="1">
    <citation type="submission" date="2022-12" db="EMBL/GenBank/DDBJ databases">
        <title>Chromosome-level genome of Tegillarca granosa.</title>
        <authorList>
            <person name="Kim J."/>
        </authorList>
    </citation>
    <scope>NUCLEOTIDE SEQUENCE [LARGE SCALE GENOMIC DNA]</scope>
    <source>
        <strain evidence="8">Teg-2019</strain>
        <tissue evidence="8">Adductor muscle</tissue>
    </source>
</reference>
<gene>
    <name evidence="8" type="ORF">KUTeg_008018</name>
</gene>
<dbReference type="PROSITE" id="PS51140">
    <property type="entry name" value="CUE"/>
    <property type="match status" value="1"/>
</dbReference>
<dbReference type="Pfam" id="PF00168">
    <property type="entry name" value="C2"/>
    <property type="match status" value="1"/>
</dbReference>
<dbReference type="Gene3D" id="2.60.40.150">
    <property type="entry name" value="C2 domain"/>
    <property type="match status" value="1"/>
</dbReference>
<keyword evidence="5" id="KW-0395">Inflammatory response</keyword>
<dbReference type="InterPro" id="IPR003892">
    <property type="entry name" value="CUE"/>
</dbReference>
<dbReference type="SUPFAM" id="SSF49562">
    <property type="entry name" value="C2 domain (Calcium/lipid-binding domain, CaLB)"/>
    <property type="match status" value="1"/>
</dbReference>
<dbReference type="CDD" id="cd14363">
    <property type="entry name" value="CUE_TOLIP"/>
    <property type="match status" value="1"/>
</dbReference>
<evidence type="ECO:0000256" key="4">
    <source>
        <dbReference type="ARBA" id="ARBA00023006"/>
    </source>
</evidence>
<evidence type="ECO:0000256" key="1">
    <source>
        <dbReference type="ARBA" id="ARBA00009278"/>
    </source>
</evidence>
<evidence type="ECO:0008006" key="10">
    <source>
        <dbReference type="Google" id="ProtNLM"/>
    </source>
</evidence>
<keyword evidence="4" id="KW-0072">Autophagy</keyword>
<keyword evidence="3" id="KW-0391">Immunity</keyword>
<accession>A0ABQ9FJH8</accession>
<dbReference type="Gene3D" id="1.10.8.10">
    <property type="entry name" value="DNA helicase RuvA subunit, C-terminal domain"/>
    <property type="match status" value="1"/>
</dbReference>
<feature type="domain" description="C2" evidence="6">
    <location>
        <begin position="50"/>
        <end position="165"/>
    </location>
</feature>
<dbReference type="Pfam" id="PF02845">
    <property type="entry name" value="CUE"/>
    <property type="match status" value="1"/>
</dbReference>
<dbReference type="SMART" id="SM00546">
    <property type="entry name" value="CUE"/>
    <property type="match status" value="1"/>
</dbReference>
<dbReference type="EMBL" id="JARBDR010000337">
    <property type="protein sequence ID" value="KAJ8315868.1"/>
    <property type="molecule type" value="Genomic_DNA"/>
</dbReference>
<feature type="domain" description="CUE" evidence="7">
    <location>
        <begin position="219"/>
        <end position="262"/>
    </location>
</feature>
<dbReference type="InterPro" id="IPR041799">
    <property type="entry name" value="TOLIP_CUE"/>
</dbReference>